<reference evidence="1 2" key="1">
    <citation type="journal article" date="2012" name="Eukaryot. Cell">
        <title>Genome sequence of the Trichosporon asahii environmental strain CBS 8904.</title>
        <authorList>
            <person name="Yang R.Y."/>
            <person name="Li H.T."/>
            <person name="Zhu H."/>
            <person name="Zhou G.P."/>
            <person name="Wang M."/>
            <person name="Wang L."/>
        </authorList>
    </citation>
    <scope>NUCLEOTIDE SEQUENCE [LARGE SCALE GENOMIC DNA]</scope>
    <source>
        <strain evidence="1 2">CBS 8904</strain>
    </source>
</reference>
<dbReference type="Proteomes" id="UP000006757">
    <property type="component" value="Unassembled WGS sequence"/>
</dbReference>
<dbReference type="InParanoid" id="K1VXY4"/>
<dbReference type="AlphaFoldDB" id="K1VXY4"/>
<accession>K1VXY4</accession>
<dbReference type="HOGENOM" id="CLU_1994213_0_0_1"/>
<organism evidence="1 2">
    <name type="scientific">Trichosporon asahii var. asahii (strain CBS 8904)</name>
    <name type="common">Yeast</name>
    <dbReference type="NCBI Taxonomy" id="1220162"/>
    <lineage>
        <taxon>Eukaryota</taxon>
        <taxon>Fungi</taxon>
        <taxon>Dikarya</taxon>
        <taxon>Basidiomycota</taxon>
        <taxon>Agaricomycotina</taxon>
        <taxon>Tremellomycetes</taxon>
        <taxon>Trichosporonales</taxon>
        <taxon>Trichosporonaceae</taxon>
        <taxon>Trichosporon</taxon>
    </lineage>
</organism>
<evidence type="ECO:0000313" key="1">
    <source>
        <dbReference type="EMBL" id="EKD04382.1"/>
    </source>
</evidence>
<gene>
    <name evidence="1" type="ORF">A1Q2_01413</name>
</gene>
<keyword evidence="2" id="KW-1185">Reference proteome</keyword>
<evidence type="ECO:0000313" key="2">
    <source>
        <dbReference type="Proteomes" id="UP000006757"/>
    </source>
</evidence>
<dbReference type="EMBL" id="AMBO01000227">
    <property type="protein sequence ID" value="EKD04382.1"/>
    <property type="molecule type" value="Genomic_DNA"/>
</dbReference>
<comment type="caution">
    <text evidence="1">The sequence shown here is derived from an EMBL/GenBank/DDBJ whole genome shotgun (WGS) entry which is preliminary data.</text>
</comment>
<protein>
    <submittedName>
        <fullName evidence="1">Uncharacterized protein</fullName>
    </submittedName>
</protein>
<sequence length="125" mass="14091">MHDLVSLGIGQEFLSQQADADPKQSPVSAEQFPVIWVLPVSLTYSRATAGSQTHVAHHLADPVTRHVFAVEPRHHALNDWPVLRRQAVRPFPLDLPVLEAQRRVPRVVRAWRDFAIFESEVGECS</sequence>
<proteinExistence type="predicted"/>
<name>K1VXY4_TRIAC</name>